<dbReference type="EMBL" id="CP035708">
    <property type="protein sequence ID" value="QEN00627.1"/>
    <property type="molecule type" value="Genomic_DNA"/>
</dbReference>
<feature type="transmembrane region" description="Helical" evidence="1">
    <location>
        <begin position="28"/>
        <end position="47"/>
    </location>
</feature>
<dbReference type="Proteomes" id="UP000323522">
    <property type="component" value="Chromosome"/>
</dbReference>
<proteinExistence type="predicted"/>
<keyword evidence="1" id="KW-0472">Membrane</keyword>
<evidence type="ECO:0000256" key="1">
    <source>
        <dbReference type="SAM" id="Phobius"/>
    </source>
</evidence>
<dbReference type="RefSeq" id="WP_149503350.1">
    <property type="nucleotide sequence ID" value="NZ_CP035708.1"/>
</dbReference>
<protein>
    <submittedName>
        <fullName evidence="3">Uncharacterized protein</fullName>
    </submittedName>
</protein>
<reference evidence="2 5" key="2">
    <citation type="submission" date="2024-06" db="EMBL/GenBank/DDBJ databases">
        <title>Genomic Encyclopedia of Type Strains, Phase IV (KMG-IV): sequencing the most valuable type-strain genomes for metagenomic binning, comparative biology and taxonomic classification.</title>
        <authorList>
            <person name="Goeker M."/>
        </authorList>
    </citation>
    <scope>NUCLEOTIDE SEQUENCE [LARGE SCALE GENOMIC DNA]</scope>
    <source>
        <strain evidence="2 5">D-501</strain>
    </source>
</reference>
<organism evidence="3 4">
    <name type="scientific">Sphaerotilus sulfidivorans</name>
    <dbReference type="NCBI Taxonomy" id="639200"/>
    <lineage>
        <taxon>Bacteria</taxon>
        <taxon>Pseudomonadati</taxon>
        <taxon>Pseudomonadota</taxon>
        <taxon>Betaproteobacteria</taxon>
        <taxon>Burkholderiales</taxon>
        <taxon>Sphaerotilaceae</taxon>
        <taxon>Sphaerotilus</taxon>
    </lineage>
</organism>
<evidence type="ECO:0000313" key="4">
    <source>
        <dbReference type="Proteomes" id="UP000323522"/>
    </source>
</evidence>
<keyword evidence="5" id="KW-1185">Reference proteome</keyword>
<reference evidence="3 4" key="1">
    <citation type="submission" date="2019-02" db="EMBL/GenBank/DDBJ databases">
        <title>Complete Genome Sequence and Methylome Analysis of Sphaerotilus natans subsp. sulfidivorans D-507.</title>
        <authorList>
            <person name="Fomenkov A."/>
            <person name="Gridneva E."/>
            <person name="Smolyakov D."/>
            <person name="Dubinina G."/>
            <person name="Vincze T."/>
            <person name="Grabovich M."/>
            <person name="Roberts R.J."/>
        </authorList>
    </citation>
    <scope>NUCLEOTIDE SEQUENCE [LARGE SCALE GENOMIC DNA]</scope>
    <source>
        <strain evidence="3 4">D-507</strain>
    </source>
</reference>
<evidence type="ECO:0000313" key="5">
    <source>
        <dbReference type="Proteomes" id="UP001549111"/>
    </source>
</evidence>
<dbReference type="AlphaFoldDB" id="A0A5C1PYX7"/>
<dbReference type="EMBL" id="JBEPLS010000034">
    <property type="protein sequence ID" value="MET3606081.1"/>
    <property type="molecule type" value="Genomic_DNA"/>
</dbReference>
<accession>A0A5C1PYX7</accession>
<evidence type="ECO:0000313" key="2">
    <source>
        <dbReference type="EMBL" id="MET3606081.1"/>
    </source>
</evidence>
<sequence>MPTAPTPTLGDYIAMWGVQDGLLQQYRVIFITMQSVFLSFAVTSLFAGSAAPAEASALSKSVSPLMLIGDGPVLPIAILAVVAIYVIRQLWVPLCRARADAVSLAQFLALQVEAGGVPEAPVKTLKDFQAGNRKDIEANLIFQGLRKSPGRGKMEIVLPRVFYIAWAAILIVLAFKYGYIALLPRGV</sequence>
<keyword evidence="1" id="KW-1133">Transmembrane helix</keyword>
<name>A0A5C1PYX7_9BURK</name>
<feature type="transmembrane region" description="Helical" evidence="1">
    <location>
        <begin position="161"/>
        <end position="182"/>
    </location>
</feature>
<dbReference type="KEGG" id="snn:EWH46_07465"/>
<evidence type="ECO:0000313" key="3">
    <source>
        <dbReference type="EMBL" id="QEN00627.1"/>
    </source>
</evidence>
<dbReference type="Proteomes" id="UP001549111">
    <property type="component" value="Unassembled WGS sequence"/>
</dbReference>
<keyword evidence="1" id="KW-0812">Transmembrane</keyword>
<feature type="transmembrane region" description="Helical" evidence="1">
    <location>
        <begin position="67"/>
        <end position="87"/>
    </location>
</feature>
<gene>
    <name evidence="2" type="ORF">ABIC99_003916</name>
    <name evidence="3" type="ORF">EWH46_07465</name>
</gene>